<organism evidence="10 11">
    <name type="scientific">Xylanimonas protaetiae</name>
    <dbReference type="NCBI Taxonomy" id="2509457"/>
    <lineage>
        <taxon>Bacteria</taxon>
        <taxon>Bacillati</taxon>
        <taxon>Actinomycetota</taxon>
        <taxon>Actinomycetes</taxon>
        <taxon>Micrococcales</taxon>
        <taxon>Promicromonosporaceae</taxon>
        <taxon>Xylanimonas</taxon>
    </lineage>
</organism>
<dbReference type="GO" id="GO:0004148">
    <property type="term" value="F:dihydrolipoyl dehydrogenase (NADH) activity"/>
    <property type="evidence" value="ECO:0007669"/>
    <property type="project" value="TreeGrafter"/>
</dbReference>
<feature type="disulfide bond" description="Redox-active" evidence="6">
    <location>
        <begin position="52"/>
        <end position="57"/>
    </location>
</feature>
<dbReference type="PANTHER" id="PTHR22912:SF151">
    <property type="entry name" value="DIHYDROLIPOYL DEHYDROGENASE, MITOCHONDRIAL"/>
    <property type="match status" value="1"/>
</dbReference>
<dbReference type="RefSeq" id="WP_129188219.1">
    <property type="nucleotide sequence ID" value="NZ_CP035493.1"/>
</dbReference>
<keyword evidence="5" id="KW-0547">Nucleotide-binding</keyword>
<dbReference type="PRINTS" id="PR00368">
    <property type="entry name" value="FADPNR"/>
</dbReference>
<dbReference type="GO" id="GO:0050660">
    <property type="term" value="F:flavin adenine dinucleotide binding"/>
    <property type="evidence" value="ECO:0007669"/>
    <property type="project" value="TreeGrafter"/>
</dbReference>
<evidence type="ECO:0000259" key="9">
    <source>
        <dbReference type="Pfam" id="PF07992"/>
    </source>
</evidence>
<dbReference type="Gene3D" id="3.30.390.30">
    <property type="match status" value="1"/>
</dbReference>
<evidence type="ECO:0000256" key="1">
    <source>
        <dbReference type="ARBA" id="ARBA00007532"/>
    </source>
</evidence>
<protein>
    <submittedName>
        <fullName evidence="10">NAD(P)/FAD-dependent oxidoreductase</fullName>
    </submittedName>
</protein>
<evidence type="ECO:0000256" key="3">
    <source>
        <dbReference type="ARBA" id="ARBA00022827"/>
    </source>
</evidence>
<dbReference type="SUPFAM" id="SSF55424">
    <property type="entry name" value="FAD/NAD-linked reductases, dimerisation (C-terminal) domain"/>
    <property type="match status" value="1"/>
</dbReference>
<comment type="cofactor">
    <cofactor evidence="5">
        <name>FAD</name>
        <dbReference type="ChEBI" id="CHEBI:57692"/>
    </cofactor>
    <text evidence="5">Binds 1 FAD per subunit.</text>
</comment>
<feature type="compositionally biased region" description="Basic and acidic residues" evidence="7">
    <location>
        <begin position="375"/>
        <end position="387"/>
    </location>
</feature>
<feature type="binding site" evidence="5">
    <location>
        <begin position="171"/>
        <end position="173"/>
    </location>
    <ligand>
        <name>FAD</name>
        <dbReference type="ChEBI" id="CHEBI:57692"/>
    </ligand>
</feature>
<evidence type="ECO:0000313" key="10">
    <source>
        <dbReference type="EMBL" id="QAY70443.1"/>
    </source>
</evidence>
<keyword evidence="4 5" id="KW-0520">NAD</keyword>
<evidence type="ECO:0000313" key="11">
    <source>
        <dbReference type="Proteomes" id="UP000292118"/>
    </source>
</evidence>
<feature type="binding site" evidence="5">
    <location>
        <begin position="208"/>
        <end position="215"/>
    </location>
    <ligand>
        <name>NAD(+)</name>
        <dbReference type="ChEBI" id="CHEBI:57540"/>
    </ligand>
</feature>
<evidence type="ECO:0000259" key="8">
    <source>
        <dbReference type="Pfam" id="PF02852"/>
    </source>
</evidence>
<dbReference type="InterPro" id="IPR023753">
    <property type="entry name" value="FAD/NAD-binding_dom"/>
</dbReference>
<evidence type="ECO:0000256" key="4">
    <source>
        <dbReference type="ARBA" id="ARBA00023027"/>
    </source>
</evidence>
<dbReference type="Proteomes" id="UP000292118">
    <property type="component" value="Chromosome"/>
</dbReference>
<feature type="compositionally biased region" description="Basic and acidic residues" evidence="7">
    <location>
        <begin position="131"/>
        <end position="146"/>
    </location>
</feature>
<evidence type="ECO:0000256" key="5">
    <source>
        <dbReference type="PIRSR" id="PIRSR000350-3"/>
    </source>
</evidence>
<dbReference type="SUPFAM" id="SSF51905">
    <property type="entry name" value="FAD/NAD(P)-binding domain"/>
    <property type="match status" value="1"/>
</dbReference>
<feature type="binding site" evidence="5">
    <location>
        <position position="347"/>
    </location>
    <ligand>
        <name>FAD</name>
        <dbReference type="ChEBI" id="CHEBI:57692"/>
    </ligand>
</feature>
<feature type="domain" description="FAD/NAD(P)-binding" evidence="9">
    <location>
        <begin position="15"/>
        <end position="362"/>
    </location>
</feature>
<dbReference type="Gene3D" id="3.50.50.60">
    <property type="entry name" value="FAD/NAD(P)-binding domain"/>
    <property type="match status" value="2"/>
</dbReference>
<evidence type="ECO:0000256" key="2">
    <source>
        <dbReference type="ARBA" id="ARBA00022630"/>
    </source>
</evidence>
<keyword evidence="11" id="KW-1185">Reference proteome</keyword>
<proteinExistence type="inferred from homology"/>
<dbReference type="InterPro" id="IPR016156">
    <property type="entry name" value="FAD/NAD-linked_Rdtase_dimer_sf"/>
</dbReference>
<feature type="domain" description="Pyridine nucleotide-disulphide oxidoreductase dimerisation" evidence="8">
    <location>
        <begin position="412"/>
        <end position="516"/>
    </location>
</feature>
<dbReference type="PANTHER" id="PTHR22912">
    <property type="entry name" value="DISULFIDE OXIDOREDUCTASE"/>
    <property type="match status" value="1"/>
</dbReference>
<dbReference type="InterPro" id="IPR004099">
    <property type="entry name" value="Pyr_nucl-diS_OxRdtase_dimer"/>
</dbReference>
<dbReference type="PIRSF" id="PIRSF000350">
    <property type="entry name" value="Mercury_reductase_MerA"/>
    <property type="match status" value="1"/>
</dbReference>
<name>A0A4P6F6M5_9MICO</name>
<dbReference type="Pfam" id="PF07992">
    <property type="entry name" value="Pyr_redox_2"/>
    <property type="match status" value="1"/>
</dbReference>
<dbReference type="KEGG" id="xya:ET471_10725"/>
<evidence type="ECO:0000256" key="7">
    <source>
        <dbReference type="SAM" id="MobiDB-lite"/>
    </source>
</evidence>
<dbReference type="InterPro" id="IPR050151">
    <property type="entry name" value="Class-I_Pyr_Nuc-Dis_Oxidored"/>
</dbReference>
<reference evidence="10 11" key="1">
    <citation type="submission" date="2019-01" db="EMBL/GenBank/DDBJ databases">
        <title>Genome sequencing of strain FW10M-9.</title>
        <authorList>
            <person name="Heo J."/>
            <person name="Kim S.-J."/>
            <person name="Kim J.-S."/>
            <person name="Hong S.-B."/>
            <person name="Kwon S.-W."/>
        </authorList>
    </citation>
    <scope>NUCLEOTIDE SEQUENCE [LARGE SCALE GENOMIC DNA]</scope>
    <source>
        <strain evidence="10 11">FW10M-9</strain>
    </source>
</reference>
<feature type="region of interest" description="Disordered" evidence="7">
    <location>
        <begin position="375"/>
        <end position="395"/>
    </location>
</feature>
<dbReference type="Pfam" id="PF02852">
    <property type="entry name" value="Pyr_redox_dim"/>
    <property type="match status" value="1"/>
</dbReference>
<gene>
    <name evidence="10" type="ORF">ET471_10725</name>
</gene>
<sequence>MTVTGASGTEGADEFDVIVVGGGPVGENAADRASRTGLTVALVEAELVGGECSYWACIPSKTLLRPGAALAAAAAVPGLSAQVEGLAVDPGPVLAWRDRMTSGWDDAGQVGWLDSVGVTLVRGHGRLAGERLVEVDPPDDPSRDDTAAGAPGSDHAAPRRLRARHAVVVATGSVPAQPDVPGLAGALPWSSREATSASAVPESLVVLGGGVVGSEMATAYADLGSHVTLLARHGLLSGAEDFAGEAVEAGLRTIGVDVLTGVSVRAVERPEPGGPVTVRFDGGGSGDGGAVTAAELLVATGRVARTADVGVETVGLEPGRPLAVDDTMAVVGVEPGDRAPWLYACGDVTGRHQTTHQGKYQGRVVGDVIAARFGDARREGAPTRDDAVPAPGAEPRRWSRYAASADDAAASQVVFTRPQVAWVGLTERAAAARGLDVRTVRYELGDVSGGSVTAVGYRGTGQLVVDTRRRVVVGATFVGPDAGELLHAATIAVVGEVPLDRLWHAVPAYPTVSEVWLRFLEAYGL</sequence>
<accession>A0A4P6F6M5</accession>
<feature type="region of interest" description="Disordered" evidence="7">
    <location>
        <begin position="131"/>
        <end position="159"/>
    </location>
</feature>
<keyword evidence="2" id="KW-0285">Flavoprotein</keyword>
<dbReference type="GO" id="GO:0006103">
    <property type="term" value="P:2-oxoglutarate metabolic process"/>
    <property type="evidence" value="ECO:0007669"/>
    <property type="project" value="TreeGrafter"/>
</dbReference>
<keyword evidence="3 5" id="KW-0274">FAD</keyword>
<feature type="binding site" evidence="5">
    <location>
        <position position="125"/>
    </location>
    <ligand>
        <name>FAD</name>
        <dbReference type="ChEBI" id="CHEBI:57692"/>
    </ligand>
</feature>
<feature type="binding site" evidence="5">
    <location>
        <position position="61"/>
    </location>
    <ligand>
        <name>FAD</name>
        <dbReference type="ChEBI" id="CHEBI:57692"/>
    </ligand>
</feature>
<dbReference type="EMBL" id="CP035493">
    <property type="protein sequence ID" value="QAY70443.1"/>
    <property type="molecule type" value="Genomic_DNA"/>
</dbReference>
<comment type="similarity">
    <text evidence="1">Belongs to the class-I pyridine nucleotide-disulfide oxidoreductase family.</text>
</comment>
<dbReference type="InterPro" id="IPR036188">
    <property type="entry name" value="FAD/NAD-bd_sf"/>
</dbReference>
<evidence type="ECO:0000256" key="6">
    <source>
        <dbReference type="PIRSR" id="PIRSR000350-4"/>
    </source>
</evidence>
<dbReference type="PRINTS" id="PR00411">
    <property type="entry name" value="PNDRDTASEI"/>
</dbReference>
<dbReference type="InterPro" id="IPR001100">
    <property type="entry name" value="Pyr_nuc-diS_OxRdtase"/>
</dbReference>
<feature type="binding site" evidence="5">
    <location>
        <position position="301"/>
    </location>
    <ligand>
        <name>NAD(+)</name>
        <dbReference type="ChEBI" id="CHEBI:57540"/>
    </ligand>
</feature>
<dbReference type="AlphaFoldDB" id="A0A4P6F6M5"/>
<dbReference type="OrthoDB" id="9800167at2"/>